<sequence>MNARGQVGRTGADLERTIIGRSSANEGEKTSPLSPLAGLRSREAKGPGVRGGGMVSRGARAEVSFEGKGVPFADGVLRAATTPHLGLIPASGEREGLLEARDGGGGRGGSRPARARGGWTRFWLGGGPGVLGAAHLHPRLLFFRPSGAGGGCKGANVGVIPQARDARTQNSARETRALHGGRGLSGADGITRRVMDTVLANVGGLKE</sequence>
<protein>
    <submittedName>
        <fullName evidence="2">Uncharacterized protein</fullName>
    </submittedName>
</protein>
<dbReference type="AlphaFoldDB" id="A0A7W8DQE0"/>
<gene>
    <name evidence="2" type="ORF">HNQ64_002967</name>
</gene>
<dbReference type="EMBL" id="JACHIF010000005">
    <property type="protein sequence ID" value="MBB5038704.1"/>
    <property type="molecule type" value="Genomic_DNA"/>
</dbReference>
<name>A0A7W8DQE0_9BACT</name>
<comment type="caution">
    <text evidence="2">The sequence shown here is derived from an EMBL/GenBank/DDBJ whole genome shotgun (WGS) entry which is preliminary data.</text>
</comment>
<organism evidence="2 3">
    <name type="scientific">Prosthecobacter dejongeii</name>
    <dbReference type="NCBI Taxonomy" id="48465"/>
    <lineage>
        <taxon>Bacteria</taxon>
        <taxon>Pseudomonadati</taxon>
        <taxon>Verrucomicrobiota</taxon>
        <taxon>Verrucomicrobiia</taxon>
        <taxon>Verrucomicrobiales</taxon>
        <taxon>Verrucomicrobiaceae</taxon>
        <taxon>Prosthecobacter</taxon>
    </lineage>
</organism>
<feature type="region of interest" description="Disordered" evidence="1">
    <location>
        <begin position="1"/>
        <end position="55"/>
    </location>
</feature>
<proteinExistence type="predicted"/>
<reference evidence="2 3" key="1">
    <citation type="submission" date="2020-08" db="EMBL/GenBank/DDBJ databases">
        <title>Genomic Encyclopedia of Type Strains, Phase IV (KMG-IV): sequencing the most valuable type-strain genomes for metagenomic binning, comparative biology and taxonomic classification.</title>
        <authorList>
            <person name="Goeker M."/>
        </authorList>
    </citation>
    <scope>NUCLEOTIDE SEQUENCE [LARGE SCALE GENOMIC DNA]</scope>
    <source>
        <strain evidence="2 3">DSM 12251</strain>
    </source>
</reference>
<dbReference type="Proteomes" id="UP000534294">
    <property type="component" value="Unassembled WGS sequence"/>
</dbReference>
<evidence type="ECO:0000313" key="3">
    <source>
        <dbReference type="Proteomes" id="UP000534294"/>
    </source>
</evidence>
<evidence type="ECO:0000256" key="1">
    <source>
        <dbReference type="SAM" id="MobiDB-lite"/>
    </source>
</evidence>
<accession>A0A7W8DQE0</accession>
<keyword evidence="3" id="KW-1185">Reference proteome</keyword>
<evidence type="ECO:0000313" key="2">
    <source>
        <dbReference type="EMBL" id="MBB5038704.1"/>
    </source>
</evidence>